<evidence type="ECO:0000313" key="2">
    <source>
        <dbReference type="EMBL" id="KAJ3565677.1"/>
    </source>
</evidence>
<protein>
    <submittedName>
        <fullName evidence="2">Uncharacterized protein</fullName>
    </submittedName>
</protein>
<organism evidence="2 3">
    <name type="scientific">Leucocoprinus birnbaumii</name>
    <dbReference type="NCBI Taxonomy" id="56174"/>
    <lineage>
        <taxon>Eukaryota</taxon>
        <taxon>Fungi</taxon>
        <taxon>Dikarya</taxon>
        <taxon>Basidiomycota</taxon>
        <taxon>Agaricomycotina</taxon>
        <taxon>Agaricomycetes</taxon>
        <taxon>Agaricomycetidae</taxon>
        <taxon>Agaricales</taxon>
        <taxon>Agaricineae</taxon>
        <taxon>Agaricaceae</taxon>
        <taxon>Leucocoprinus</taxon>
    </lineage>
</organism>
<dbReference type="GO" id="GO:0046933">
    <property type="term" value="F:proton-transporting ATP synthase activity, rotational mechanism"/>
    <property type="evidence" value="ECO:0007669"/>
    <property type="project" value="TreeGrafter"/>
</dbReference>
<reference evidence="2" key="1">
    <citation type="submission" date="2022-07" db="EMBL/GenBank/DDBJ databases">
        <title>Genome Sequence of Leucocoprinus birnbaumii.</title>
        <authorList>
            <person name="Buettner E."/>
        </authorList>
    </citation>
    <scope>NUCLEOTIDE SEQUENCE</scope>
    <source>
        <strain evidence="2">VT141</strain>
    </source>
</reference>
<proteinExistence type="predicted"/>
<sequence>MSSILRQATLAARQASRVRAFSSTTVARKDIVQDIYIGAIKSYKPTPVAKDAHVGVVKQFTLPPKPQAPAVPADLASELSSYDAAEPTIATATSTGSSAGGLEENGGGADEFLEVLVADVPKPDHGHH</sequence>
<name>A0AAD5YUK2_9AGAR</name>
<feature type="region of interest" description="Disordered" evidence="1">
    <location>
        <begin position="87"/>
        <end position="107"/>
    </location>
</feature>
<dbReference type="PANTHER" id="PTHR28207">
    <property type="entry name" value="ATP SYNTHASE SUBUNIT H, MITOCHONDRIAL"/>
    <property type="match status" value="1"/>
</dbReference>
<accession>A0AAD5YUK2</accession>
<gene>
    <name evidence="2" type="ORF">NP233_g7485</name>
</gene>
<feature type="compositionally biased region" description="Low complexity" evidence="1">
    <location>
        <begin position="90"/>
        <end position="101"/>
    </location>
</feature>
<evidence type="ECO:0000256" key="1">
    <source>
        <dbReference type="SAM" id="MobiDB-lite"/>
    </source>
</evidence>
<dbReference type="AlphaFoldDB" id="A0AAD5YUK2"/>
<dbReference type="EMBL" id="JANIEX010000549">
    <property type="protein sequence ID" value="KAJ3565677.1"/>
    <property type="molecule type" value="Genomic_DNA"/>
</dbReference>
<dbReference type="Proteomes" id="UP001213000">
    <property type="component" value="Unassembled WGS sequence"/>
</dbReference>
<comment type="caution">
    <text evidence="2">The sequence shown here is derived from an EMBL/GenBank/DDBJ whole genome shotgun (WGS) entry which is preliminary data.</text>
</comment>
<dbReference type="Pfam" id="PF10775">
    <property type="entry name" value="ATP_sub_h"/>
    <property type="match status" value="1"/>
</dbReference>
<dbReference type="PANTHER" id="PTHR28207:SF1">
    <property type="entry name" value="ATP SYNTHASE SUBUNIT H, MITOCHONDRIAL"/>
    <property type="match status" value="1"/>
</dbReference>
<dbReference type="InterPro" id="IPR019711">
    <property type="entry name" value="ATP_synth_F0_suH"/>
</dbReference>
<evidence type="ECO:0000313" key="3">
    <source>
        <dbReference type="Proteomes" id="UP001213000"/>
    </source>
</evidence>
<keyword evidence="3" id="KW-1185">Reference proteome</keyword>